<feature type="signal peptide" evidence="3">
    <location>
        <begin position="1"/>
        <end position="22"/>
    </location>
</feature>
<evidence type="ECO:0000313" key="5">
    <source>
        <dbReference type="Proteomes" id="UP001162162"/>
    </source>
</evidence>
<keyword evidence="3" id="KW-0732">Signal</keyword>
<reference evidence="4" key="1">
    <citation type="journal article" date="2023" name="Insect Mol. Biol.">
        <title>Genome sequencing provides insights into the evolution of gene families encoding plant cell wall-degrading enzymes in longhorned beetles.</title>
        <authorList>
            <person name="Shin N.R."/>
            <person name="Okamura Y."/>
            <person name="Kirsch R."/>
            <person name="Pauchet Y."/>
        </authorList>
    </citation>
    <scope>NUCLEOTIDE SEQUENCE</scope>
    <source>
        <strain evidence="4">AMC_N1</strain>
    </source>
</reference>
<feature type="region of interest" description="Disordered" evidence="1">
    <location>
        <begin position="182"/>
        <end position="211"/>
    </location>
</feature>
<feature type="transmembrane region" description="Helical" evidence="2">
    <location>
        <begin position="27"/>
        <end position="48"/>
    </location>
</feature>
<evidence type="ECO:0000256" key="3">
    <source>
        <dbReference type="SAM" id="SignalP"/>
    </source>
</evidence>
<evidence type="ECO:0000256" key="2">
    <source>
        <dbReference type="SAM" id="Phobius"/>
    </source>
</evidence>
<evidence type="ECO:0000313" key="4">
    <source>
        <dbReference type="EMBL" id="KAJ8932562.1"/>
    </source>
</evidence>
<gene>
    <name evidence="4" type="ORF">NQ318_011204</name>
</gene>
<keyword evidence="5" id="KW-1185">Reference proteome</keyword>
<keyword evidence="2" id="KW-0812">Transmembrane</keyword>
<accession>A0AAV8X2E4</accession>
<dbReference type="AlphaFoldDB" id="A0AAV8X2E4"/>
<keyword evidence="2" id="KW-0472">Membrane</keyword>
<sequence length="378" mass="42331">MSSLILSFFAFLALVFSQLSSASEVFFFFFCAGGRLKGLVTFAAFLFFSTSGTRHRLDMLRNSFLILLMSILPMRLMSRMVGASKVAVRGLGGYSAGFFTLASRFGSQVFVNNFRPVFLFVMSSGCFSKESFVIDGNGRYENRGPKGFNTNTAQKPLPHCECVYCVLSSPVGKICETHAQERAKSDASNDFPAGTVNRQPHMARARLRDRHQESLRRKLQVLKAEQAVTAPQANEDQLANVEDSTTNLKSEPKPGTSHEDDPVSDNERAEEDAANEMLNEYFDAYEAGGYSPKFLTPEDVEPGTIVVTEEDDLKRLEYARLQVVGSGKKVEEPTFSRYFLYRSRKKQDTLYLPREMLKLVPKTHLMSKKNGEESSAIE</sequence>
<dbReference type="EMBL" id="JAPWTK010001423">
    <property type="protein sequence ID" value="KAJ8932562.1"/>
    <property type="molecule type" value="Genomic_DNA"/>
</dbReference>
<organism evidence="4 5">
    <name type="scientific">Aromia moschata</name>
    <dbReference type="NCBI Taxonomy" id="1265417"/>
    <lineage>
        <taxon>Eukaryota</taxon>
        <taxon>Metazoa</taxon>
        <taxon>Ecdysozoa</taxon>
        <taxon>Arthropoda</taxon>
        <taxon>Hexapoda</taxon>
        <taxon>Insecta</taxon>
        <taxon>Pterygota</taxon>
        <taxon>Neoptera</taxon>
        <taxon>Endopterygota</taxon>
        <taxon>Coleoptera</taxon>
        <taxon>Polyphaga</taxon>
        <taxon>Cucujiformia</taxon>
        <taxon>Chrysomeloidea</taxon>
        <taxon>Cerambycidae</taxon>
        <taxon>Cerambycinae</taxon>
        <taxon>Callichromatini</taxon>
        <taxon>Aromia</taxon>
    </lineage>
</organism>
<protein>
    <submittedName>
        <fullName evidence="4">Uncharacterized protein</fullName>
    </submittedName>
</protein>
<keyword evidence="2" id="KW-1133">Transmembrane helix</keyword>
<evidence type="ECO:0000256" key="1">
    <source>
        <dbReference type="SAM" id="MobiDB-lite"/>
    </source>
</evidence>
<feature type="compositionally biased region" description="Polar residues" evidence="1">
    <location>
        <begin position="229"/>
        <end position="249"/>
    </location>
</feature>
<name>A0AAV8X2E4_9CUCU</name>
<feature type="compositionally biased region" description="Basic and acidic residues" evidence="1">
    <location>
        <begin position="250"/>
        <end position="267"/>
    </location>
</feature>
<feature type="region of interest" description="Disordered" evidence="1">
    <location>
        <begin position="227"/>
        <end position="271"/>
    </location>
</feature>
<dbReference type="Proteomes" id="UP001162162">
    <property type="component" value="Unassembled WGS sequence"/>
</dbReference>
<feature type="transmembrane region" description="Helical" evidence="2">
    <location>
        <begin position="60"/>
        <end position="77"/>
    </location>
</feature>
<feature type="chain" id="PRO_5043361799" evidence="3">
    <location>
        <begin position="23"/>
        <end position="378"/>
    </location>
</feature>
<comment type="caution">
    <text evidence="4">The sequence shown here is derived from an EMBL/GenBank/DDBJ whole genome shotgun (WGS) entry which is preliminary data.</text>
</comment>
<proteinExistence type="predicted"/>